<gene>
    <name evidence="1" type="ORF">PDENDC454_12215</name>
</gene>
<accession>H3SFY8</accession>
<dbReference type="PATRIC" id="fig|1131935.3.peg.2518"/>
<dbReference type="EMBL" id="AHKH01000026">
    <property type="protein sequence ID" value="EHQ62040.1"/>
    <property type="molecule type" value="Genomic_DNA"/>
</dbReference>
<sequence length="512" mass="56948">MKPKTGDIYCVWVEPLRKYAACQVTMLKETDSGKGRSLAAVLELDWIGDDLPNEEELESMKPLYCDYFFWNHRIDHSYLDAIVPQNYILAGNVPPKVTEKTNSYSGGWNVGGSVYRQLKWMEIPEERRKRFKEAAQDDTMIEVGGQQVRRSMNVADDELLRSLSDVSELDKLPCLTRIIASRPDKALLSYIAGNPFIAELQLEHPGGASLDVRGSRLSRLIMQADGLEALFLNEGLRHLSLGGVPSPNLTIHAEDGGQWLTAAFTETAPLGCGLDHLGALYLNGIRDLDLEPIVRSYPFLRDLRLWGKPGHIRNLGSIAQLSQLRMFSTNEVFGFTGEEFPDPDRMPALSSLWMASLPADAAASIKKRYKKETASGLNLSITKPRKPEWLAENVDNPFRDWDGRDRIAPAHAKKAMNQYKKTLAAIAAAEARLGNGLTAAEAEVELEAAVAKYTAAFNAMDKHTGFIETVEREEIFAVLDELLQGAQSRLSAAGVEMDTAKLFSVFDQIRDF</sequence>
<evidence type="ECO:0000313" key="1">
    <source>
        <dbReference type="EMBL" id="EHQ62040.1"/>
    </source>
</evidence>
<evidence type="ECO:0008006" key="3">
    <source>
        <dbReference type="Google" id="ProtNLM"/>
    </source>
</evidence>
<evidence type="ECO:0000313" key="2">
    <source>
        <dbReference type="Proteomes" id="UP000003900"/>
    </source>
</evidence>
<protein>
    <recommendedName>
        <fullName evidence="3">Gliding motility protein</fullName>
    </recommendedName>
</protein>
<dbReference type="STRING" id="1131935.PDENDC454_12215"/>
<reference evidence="1 2" key="1">
    <citation type="journal article" date="2012" name="J. Bacteriol.">
        <title>Genome Sequence of the Pattern-Forming Social Bacterium Paenibacillus dendritiformis C454 Chiral Morphotype.</title>
        <authorList>
            <person name="Sirota-Madi A."/>
            <person name="Olender T."/>
            <person name="Helman Y."/>
            <person name="Brainis I."/>
            <person name="Finkelshtein A."/>
            <person name="Roth D."/>
            <person name="Hagai E."/>
            <person name="Leshkowitz D."/>
            <person name="Brodsky L."/>
            <person name="Galatenko V."/>
            <person name="Nikolaev V."/>
            <person name="Gutnick D.L."/>
            <person name="Lancet D."/>
            <person name="Ben-Jacob E."/>
        </authorList>
    </citation>
    <scope>NUCLEOTIDE SEQUENCE [LARGE SCALE GENOMIC DNA]</scope>
    <source>
        <strain evidence="1 2">C454</strain>
    </source>
</reference>
<keyword evidence="2" id="KW-1185">Reference proteome</keyword>
<dbReference type="AlphaFoldDB" id="H3SFY8"/>
<organism evidence="1 2">
    <name type="scientific">Paenibacillus dendritiformis C454</name>
    <dbReference type="NCBI Taxonomy" id="1131935"/>
    <lineage>
        <taxon>Bacteria</taxon>
        <taxon>Bacillati</taxon>
        <taxon>Bacillota</taxon>
        <taxon>Bacilli</taxon>
        <taxon>Bacillales</taxon>
        <taxon>Paenibacillaceae</taxon>
        <taxon>Paenibacillus</taxon>
    </lineage>
</organism>
<dbReference type="RefSeq" id="WP_006676943.1">
    <property type="nucleotide sequence ID" value="NZ_AHKH01000026.1"/>
</dbReference>
<proteinExistence type="predicted"/>
<name>H3SFY8_9BACL</name>
<dbReference type="OrthoDB" id="6556030at2"/>
<dbReference type="Proteomes" id="UP000003900">
    <property type="component" value="Unassembled WGS sequence"/>
</dbReference>
<comment type="caution">
    <text evidence="1">The sequence shown here is derived from an EMBL/GenBank/DDBJ whole genome shotgun (WGS) entry which is preliminary data.</text>
</comment>